<protein>
    <submittedName>
        <fullName evidence="1">Uncharacterized protein</fullName>
    </submittedName>
</protein>
<evidence type="ECO:0000313" key="1">
    <source>
        <dbReference type="EMBL" id="KHF97454.1"/>
    </source>
</evidence>
<comment type="caution">
    <text evidence="1">The sequence shown here is derived from an EMBL/GenBank/DDBJ whole genome shotgun (WGS) entry which is preliminary data.</text>
</comment>
<dbReference type="Proteomes" id="UP000032142">
    <property type="component" value="Unassembled WGS sequence"/>
</dbReference>
<proteinExistence type="predicted"/>
<dbReference type="EMBL" id="JRRC01007315">
    <property type="protein sequence ID" value="KHF97454.1"/>
    <property type="molecule type" value="Genomic_DNA"/>
</dbReference>
<evidence type="ECO:0000313" key="2">
    <source>
        <dbReference type="Proteomes" id="UP000032142"/>
    </source>
</evidence>
<sequence>MLLSHTGSFTNQIYRCQCPRCGLTREHISKILCHDYVSQLFLRFIRGFRTS</sequence>
<name>A0A0B0M9P8_GOSAR</name>
<gene>
    <name evidence="1" type="ORF">F383_36572</name>
</gene>
<reference evidence="2" key="1">
    <citation type="submission" date="2014-09" db="EMBL/GenBank/DDBJ databases">
        <authorList>
            <person name="Mudge J."/>
            <person name="Ramaraj T."/>
            <person name="Lindquist I.E."/>
            <person name="Bharti A.K."/>
            <person name="Sundararajan A."/>
            <person name="Cameron C.T."/>
            <person name="Woodward J.E."/>
            <person name="May G.D."/>
            <person name="Brubaker C."/>
            <person name="Broadhvest J."/>
            <person name="Wilkins T.A."/>
        </authorList>
    </citation>
    <scope>NUCLEOTIDE SEQUENCE</scope>
    <source>
        <strain evidence="2">cv. AKA8401</strain>
    </source>
</reference>
<dbReference type="AlphaFoldDB" id="A0A0B0M9P8"/>
<keyword evidence="2" id="KW-1185">Reference proteome</keyword>
<accession>A0A0B0M9P8</accession>
<organism evidence="1 2">
    <name type="scientific">Gossypium arboreum</name>
    <name type="common">Tree cotton</name>
    <name type="synonym">Gossypium nanking</name>
    <dbReference type="NCBI Taxonomy" id="29729"/>
    <lineage>
        <taxon>Eukaryota</taxon>
        <taxon>Viridiplantae</taxon>
        <taxon>Streptophyta</taxon>
        <taxon>Embryophyta</taxon>
        <taxon>Tracheophyta</taxon>
        <taxon>Spermatophyta</taxon>
        <taxon>Magnoliopsida</taxon>
        <taxon>eudicotyledons</taxon>
        <taxon>Gunneridae</taxon>
        <taxon>Pentapetalae</taxon>
        <taxon>rosids</taxon>
        <taxon>malvids</taxon>
        <taxon>Malvales</taxon>
        <taxon>Malvaceae</taxon>
        <taxon>Malvoideae</taxon>
        <taxon>Gossypium</taxon>
    </lineage>
</organism>